<dbReference type="PANTHER" id="PTHR43019:SF23">
    <property type="entry name" value="PROTEASE DO-LIKE 5, CHLOROPLASTIC"/>
    <property type="match status" value="1"/>
</dbReference>
<dbReference type="NCBIfam" id="NF033740">
    <property type="entry name" value="MarP_fam_protase"/>
    <property type="match status" value="1"/>
</dbReference>
<dbReference type="EMBL" id="BMVB01000002">
    <property type="protein sequence ID" value="GHC35594.1"/>
    <property type="molecule type" value="Genomic_DNA"/>
</dbReference>
<organism evidence="6 7">
    <name type="scientific">Streptomyces cinnamoneus</name>
    <name type="common">Streptoverticillium cinnamoneum</name>
    <dbReference type="NCBI Taxonomy" id="53446"/>
    <lineage>
        <taxon>Bacteria</taxon>
        <taxon>Bacillati</taxon>
        <taxon>Actinomycetota</taxon>
        <taxon>Actinomycetes</taxon>
        <taxon>Kitasatosporales</taxon>
        <taxon>Streptomycetaceae</taxon>
        <taxon>Streptomyces</taxon>
        <taxon>Streptomyces cinnamoneus group</taxon>
    </lineage>
</organism>
<dbReference type="Pfam" id="PF13365">
    <property type="entry name" value="Trypsin_2"/>
    <property type="match status" value="1"/>
</dbReference>
<evidence type="ECO:0000313" key="7">
    <source>
        <dbReference type="Proteomes" id="UP000646244"/>
    </source>
</evidence>
<evidence type="ECO:0000313" key="6">
    <source>
        <dbReference type="EMBL" id="GHC35594.1"/>
    </source>
</evidence>
<keyword evidence="6" id="KW-0378">Hydrolase</keyword>
<protein>
    <submittedName>
        <fullName evidence="6">Acid resistance periplasmic serine protease MarP</fullName>
    </submittedName>
</protein>
<keyword evidence="2 5" id="KW-0812">Transmembrane</keyword>
<dbReference type="InterPro" id="IPR047680">
    <property type="entry name" value="MarP-like"/>
</dbReference>
<evidence type="ECO:0000256" key="2">
    <source>
        <dbReference type="ARBA" id="ARBA00022692"/>
    </source>
</evidence>
<reference evidence="6" key="2">
    <citation type="submission" date="2020-09" db="EMBL/GenBank/DDBJ databases">
        <authorList>
            <person name="Sun Q."/>
            <person name="Ohkuma M."/>
        </authorList>
    </citation>
    <scope>NUCLEOTIDE SEQUENCE</scope>
    <source>
        <strain evidence="6">JCM 4633</strain>
    </source>
</reference>
<dbReference type="GO" id="GO:0009403">
    <property type="term" value="P:toxin biosynthetic process"/>
    <property type="evidence" value="ECO:0007669"/>
    <property type="project" value="InterPro"/>
</dbReference>
<dbReference type="PRINTS" id="PR00834">
    <property type="entry name" value="PROTEASES2C"/>
</dbReference>
<dbReference type="Pfam" id="PF02674">
    <property type="entry name" value="Colicin_V"/>
    <property type="match status" value="1"/>
</dbReference>
<evidence type="ECO:0000256" key="5">
    <source>
        <dbReference type="SAM" id="Phobius"/>
    </source>
</evidence>
<proteinExistence type="predicted"/>
<dbReference type="InterPro" id="IPR043504">
    <property type="entry name" value="Peptidase_S1_PA_chymotrypsin"/>
</dbReference>
<dbReference type="InterPro" id="IPR003825">
    <property type="entry name" value="Colicin-V_CvpA"/>
</dbReference>
<feature type="transmembrane region" description="Helical" evidence="5">
    <location>
        <begin position="76"/>
        <end position="100"/>
    </location>
</feature>
<comment type="subcellular location">
    <subcellularLocation>
        <location evidence="1">Membrane</location>
        <topology evidence="1">Multi-pass membrane protein</topology>
    </subcellularLocation>
</comment>
<reference evidence="6" key="1">
    <citation type="journal article" date="2014" name="Int. J. Syst. Evol. Microbiol.">
        <title>Complete genome sequence of Corynebacterium casei LMG S-19264T (=DSM 44701T), isolated from a smear-ripened cheese.</title>
        <authorList>
            <consortium name="US DOE Joint Genome Institute (JGI-PGF)"/>
            <person name="Walter F."/>
            <person name="Albersmeier A."/>
            <person name="Kalinowski J."/>
            <person name="Ruckert C."/>
        </authorList>
    </citation>
    <scope>NUCLEOTIDE SEQUENCE</scope>
    <source>
        <strain evidence="6">JCM 4633</strain>
    </source>
</reference>
<dbReference type="InterPro" id="IPR009003">
    <property type="entry name" value="Peptidase_S1_PA"/>
</dbReference>
<evidence type="ECO:0000256" key="4">
    <source>
        <dbReference type="ARBA" id="ARBA00023136"/>
    </source>
</evidence>
<name>A0A918T9X1_STRCJ</name>
<evidence type="ECO:0000256" key="1">
    <source>
        <dbReference type="ARBA" id="ARBA00004141"/>
    </source>
</evidence>
<dbReference type="Proteomes" id="UP000646244">
    <property type="component" value="Unassembled WGS sequence"/>
</dbReference>
<evidence type="ECO:0000256" key="3">
    <source>
        <dbReference type="ARBA" id="ARBA00022989"/>
    </source>
</evidence>
<dbReference type="Gene3D" id="2.40.10.10">
    <property type="entry name" value="Trypsin-like serine proteases"/>
    <property type="match status" value="2"/>
</dbReference>
<dbReference type="GO" id="GO:0004252">
    <property type="term" value="F:serine-type endopeptidase activity"/>
    <property type="evidence" value="ECO:0007669"/>
    <property type="project" value="InterPro"/>
</dbReference>
<feature type="transmembrane region" description="Helical" evidence="5">
    <location>
        <begin position="121"/>
        <end position="144"/>
    </location>
</feature>
<dbReference type="GO" id="GO:0016020">
    <property type="term" value="C:membrane"/>
    <property type="evidence" value="ECO:0007669"/>
    <property type="project" value="UniProtKB-SubCell"/>
</dbReference>
<dbReference type="PANTHER" id="PTHR43019">
    <property type="entry name" value="SERINE ENDOPROTEASE DEGS"/>
    <property type="match status" value="1"/>
</dbReference>
<keyword evidence="6" id="KW-0645">Protease</keyword>
<keyword evidence="4 5" id="KW-0472">Membrane</keyword>
<keyword evidence="3 5" id="KW-1133">Transmembrane helix</keyword>
<sequence>MAPAGHDNCNARHLSVNVLDIVLLIAAVWFAVVGYRQGFVVGVLSVIGFLGGGLAAVYALPVIWDSATDDAEPGTVAAIAAVAIIILCASVGQAATTHLGNKLRRHITWSPARALDATGGALVNVVAMLLVAWLIGSALAGTTLPTLGKEVRSSKVLLGVARVVPSQANTWFADFSTVLAQNGFPQVFAPFSNEPITSVPAPDPELAGSPVAVAAQRSIVKVVGNAPSCGKVLEGTGFVFAPHRVMTNAHVVGGVDEPTVQIGGQGRLHDAKVVLYDWKRDIAVLDVPSLDAPVLRFAGDDAESGKSAIVAGFPENGSYDVRAARVRSRVQANGPDIYHRGNVRRDVYSLYATVRQGNSGGPLLTPDGKVYGVVFAKSLDDADTGYALTADEVREDATYGRTATDRANTQGCAL</sequence>
<dbReference type="InterPro" id="IPR001940">
    <property type="entry name" value="Peptidase_S1C"/>
</dbReference>
<dbReference type="SUPFAM" id="SSF50494">
    <property type="entry name" value="Trypsin-like serine proteases"/>
    <property type="match status" value="1"/>
</dbReference>
<feature type="transmembrane region" description="Helical" evidence="5">
    <location>
        <begin position="39"/>
        <end position="64"/>
    </location>
</feature>
<dbReference type="GO" id="GO:0006508">
    <property type="term" value="P:proteolysis"/>
    <property type="evidence" value="ECO:0007669"/>
    <property type="project" value="UniProtKB-KW"/>
</dbReference>
<comment type="caution">
    <text evidence="6">The sequence shown here is derived from an EMBL/GenBank/DDBJ whole genome shotgun (WGS) entry which is preliminary data.</text>
</comment>
<gene>
    <name evidence="6" type="ORF">GCM10010507_05640</name>
</gene>
<dbReference type="AlphaFoldDB" id="A0A918T9X1"/>
<feature type="transmembrane region" description="Helical" evidence="5">
    <location>
        <begin position="14"/>
        <end position="32"/>
    </location>
</feature>
<accession>A0A918T9X1</accession>